<feature type="domain" description="CYTH" evidence="2">
    <location>
        <begin position="2"/>
        <end position="150"/>
    </location>
</feature>
<reference evidence="4" key="2">
    <citation type="submission" date="2011-02" db="EMBL/GenBank/DDBJ databases">
        <title>The complete genome of Syntrophobotulus glycolicus DSM 8271.</title>
        <authorList>
            <person name="Lucas S."/>
            <person name="Copeland A."/>
            <person name="Lapidus A."/>
            <person name="Bruce D."/>
            <person name="Goodwin L."/>
            <person name="Pitluck S."/>
            <person name="Kyrpides N."/>
            <person name="Mavromatis K."/>
            <person name="Pagani I."/>
            <person name="Ivanova N."/>
            <person name="Mikhailova N."/>
            <person name="Chertkov O."/>
            <person name="Held B."/>
            <person name="Detter J.C."/>
            <person name="Tapia R."/>
            <person name="Han C."/>
            <person name="Land M."/>
            <person name="Hauser L."/>
            <person name="Markowitz V."/>
            <person name="Cheng J.-F."/>
            <person name="Hugenholtz P."/>
            <person name="Woyke T."/>
            <person name="Wu D."/>
            <person name="Spring S."/>
            <person name="Schroeder M."/>
            <person name="Brambilla E."/>
            <person name="Klenk H.-P."/>
            <person name="Eisen J.A."/>
        </authorList>
    </citation>
    <scope>NUCLEOTIDE SEQUENCE [LARGE SCALE GENOMIC DNA]</scope>
    <source>
        <strain evidence="4">DSM 8271 / FlGlyR</strain>
    </source>
</reference>
<name>F0T0X3_SYNGF</name>
<reference evidence="3 4" key="1">
    <citation type="journal article" date="2011" name="Stand. Genomic Sci.">
        <title>Complete genome sequence of Syntrophobotulus glycolicus type strain (FlGlyR).</title>
        <authorList>
            <person name="Han C."/>
            <person name="Mwirichia R."/>
            <person name="Chertkov O."/>
            <person name="Held B."/>
            <person name="Lapidus A."/>
            <person name="Nolan M."/>
            <person name="Lucas S."/>
            <person name="Hammon N."/>
            <person name="Deshpande S."/>
            <person name="Cheng J.F."/>
            <person name="Tapia R."/>
            <person name="Goodwin L."/>
            <person name="Pitluck S."/>
            <person name="Huntemann M."/>
            <person name="Liolios K."/>
            <person name="Ivanova N."/>
            <person name="Pagani I."/>
            <person name="Mavromatis K."/>
            <person name="Ovchinikova G."/>
            <person name="Pati A."/>
            <person name="Chen A."/>
            <person name="Palaniappan K."/>
            <person name="Land M."/>
            <person name="Hauser L."/>
            <person name="Brambilla E.M."/>
            <person name="Rohde M."/>
            <person name="Spring S."/>
            <person name="Sikorski J."/>
            <person name="Goker M."/>
            <person name="Woyke T."/>
            <person name="Bristow J."/>
            <person name="Eisen J.A."/>
            <person name="Markowitz V."/>
            <person name="Hugenholtz P."/>
            <person name="Kyrpides N.C."/>
            <person name="Klenk H.P."/>
            <person name="Detter J.C."/>
        </authorList>
    </citation>
    <scope>NUCLEOTIDE SEQUENCE [LARGE SCALE GENOMIC DNA]</scope>
    <source>
        <strain evidence="4">DSM 8271 / FlGlyR</strain>
    </source>
</reference>
<dbReference type="InterPro" id="IPR033469">
    <property type="entry name" value="CYTH-like_dom_sf"/>
</dbReference>
<evidence type="ECO:0000256" key="1">
    <source>
        <dbReference type="PIRSR" id="PIRSR016487-1"/>
    </source>
</evidence>
<dbReference type="STRING" id="645991.Sgly_1966"/>
<gene>
    <name evidence="3" type="ordered locus">Sgly_1966</name>
</gene>
<dbReference type="eggNOG" id="COG2954">
    <property type="taxonomic scope" value="Bacteria"/>
</dbReference>
<dbReference type="PIRSF" id="PIRSF016487">
    <property type="entry name" value="CYTH_UCP016487"/>
    <property type="match status" value="1"/>
</dbReference>
<dbReference type="InterPro" id="IPR012042">
    <property type="entry name" value="NeuTTM/CthTTM-like"/>
</dbReference>
<dbReference type="PANTHER" id="PTHR40114">
    <property type="entry name" value="SLR0698 PROTEIN"/>
    <property type="match status" value="1"/>
</dbReference>
<dbReference type="SUPFAM" id="SSF55154">
    <property type="entry name" value="CYTH-like phosphatases"/>
    <property type="match status" value="1"/>
</dbReference>
<evidence type="ECO:0000259" key="2">
    <source>
        <dbReference type="SMART" id="SM01118"/>
    </source>
</evidence>
<dbReference type="AlphaFoldDB" id="F0T0X3"/>
<dbReference type="KEGG" id="sgy:Sgly_1966"/>
<dbReference type="EMBL" id="CP002547">
    <property type="protein sequence ID" value="ADY56262.1"/>
    <property type="molecule type" value="Genomic_DNA"/>
</dbReference>
<feature type="active site" description="Proton acceptor" evidence="1">
    <location>
        <position position="29"/>
    </location>
</feature>
<dbReference type="Proteomes" id="UP000007488">
    <property type="component" value="Chromosome"/>
</dbReference>
<protein>
    <submittedName>
        <fullName evidence="3">Adenylate cyclase</fullName>
    </submittedName>
</protein>
<sequence length="158" mass="18244">MGLEIERKFLVHKDRLPPLRGGTTIYQGYFSLDPSVRFRIIGENVYLTVKEYYHNGSRFELETEKNGITEEEKAKLMMLAIVAPVVKTRYCLEFKGLIWEIDVYGGENEGLITVDVELPSMDYPLSFPSWVDANQEITFEKKYSNQNLGASPYSQWSD</sequence>
<organism evidence="3 4">
    <name type="scientific">Syntrophobotulus glycolicus (strain DSM 8271 / FlGlyR)</name>
    <dbReference type="NCBI Taxonomy" id="645991"/>
    <lineage>
        <taxon>Bacteria</taxon>
        <taxon>Bacillati</taxon>
        <taxon>Bacillota</taxon>
        <taxon>Clostridia</taxon>
        <taxon>Eubacteriales</taxon>
        <taxon>Desulfitobacteriaceae</taxon>
        <taxon>Syntrophobotulus</taxon>
    </lineage>
</organism>
<dbReference type="PANTHER" id="PTHR40114:SF1">
    <property type="entry name" value="SLR0698 PROTEIN"/>
    <property type="match status" value="1"/>
</dbReference>
<dbReference type="InterPro" id="IPR023577">
    <property type="entry name" value="CYTH_domain"/>
</dbReference>
<proteinExistence type="predicted"/>
<evidence type="ECO:0000313" key="3">
    <source>
        <dbReference type="EMBL" id="ADY56262.1"/>
    </source>
</evidence>
<dbReference type="Gene3D" id="2.40.320.10">
    <property type="entry name" value="Hypothetical Protein Pfu-838710-001"/>
    <property type="match status" value="1"/>
</dbReference>
<dbReference type="HOGENOM" id="CLU_109545_1_0_9"/>
<evidence type="ECO:0000313" key="4">
    <source>
        <dbReference type="Proteomes" id="UP000007488"/>
    </source>
</evidence>
<dbReference type="SMART" id="SM01118">
    <property type="entry name" value="CYTH"/>
    <property type="match status" value="1"/>
</dbReference>
<keyword evidence="4" id="KW-1185">Reference proteome</keyword>
<accession>F0T0X3</accession>